<protein>
    <recommendedName>
        <fullName evidence="2">Protein CPL1-like domain-containing protein</fullName>
    </recommendedName>
</protein>
<organism evidence="3 4">
    <name type="scientific">Kwoniella mangroviensis CBS 10435</name>
    <dbReference type="NCBI Taxonomy" id="1331196"/>
    <lineage>
        <taxon>Eukaryota</taxon>
        <taxon>Fungi</taxon>
        <taxon>Dikarya</taxon>
        <taxon>Basidiomycota</taxon>
        <taxon>Agaricomycotina</taxon>
        <taxon>Tremellomycetes</taxon>
        <taxon>Tremellales</taxon>
        <taxon>Cryptococcaceae</taxon>
        <taxon>Kwoniella</taxon>
    </lineage>
</organism>
<reference evidence="3 4" key="1">
    <citation type="submission" date="2013-07" db="EMBL/GenBank/DDBJ databases">
        <title>The Genome Sequence of Kwoniella mangroviensis CBS10435.</title>
        <authorList>
            <consortium name="The Broad Institute Genome Sequencing Platform"/>
            <person name="Cuomo C."/>
            <person name="Litvintseva A."/>
            <person name="Chen Y."/>
            <person name="Heitman J."/>
            <person name="Sun S."/>
            <person name="Springer D."/>
            <person name="Dromer F."/>
            <person name="Young S.K."/>
            <person name="Zeng Q."/>
            <person name="Gargeya S."/>
            <person name="Fitzgerald M."/>
            <person name="Abouelleil A."/>
            <person name="Alvarado L."/>
            <person name="Berlin A.M."/>
            <person name="Chapman S.B."/>
            <person name="Dewar J."/>
            <person name="Goldberg J."/>
            <person name="Griggs A."/>
            <person name="Gujja S."/>
            <person name="Hansen M."/>
            <person name="Howarth C."/>
            <person name="Imamovic A."/>
            <person name="Larimer J."/>
            <person name="McCowan C."/>
            <person name="Murphy C."/>
            <person name="Pearson M."/>
            <person name="Priest M."/>
            <person name="Roberts A."/>
            <person name="Saif S."/>
            <person name="Shea T."/>
            <person name="Sykes S."/>
            <person name="Wortman J."/>
            <person name="Nusbaum C."/>
            <person name="Birren B."/>
        </authorList>
    </citation>
    <scope>NUCLEOTIDE SEQUENCE [LARGE SCALE GENOMIC DNA]</scope>
    <source>
        <strain evidence="3 4">CBS 10435</strain>
    </source>
</reference>
<feature type="chain" id="PRO_5008629001" description="Protein CPL1-like domain-containing protein" evidence="1">
    <location>
        <begin position="22"/>
        <end position="318"/>
    </location>
</feature>
<evidence type="ECO:0000256" key="1">
    <source>
        <dbReference type="SAM" id="SignalP"/>
    </source>
</evidence>
<dbReference type="EMBL" id="KI669460">
    <property type="protein sequence ID" value="OCF60354.1"/>
    <property type="molecule type" value="Genomic_DNA"/>
</dbReference>
<accession>A0A1B9IY42</accession>
<proteinExistence type="predicted"/>
<feature type="signal peptide" evidence="1">
    <location>
        <begin position="1"/>
        <end position="21"/>
    </location>
</feature>
<feature type="domain" description="Protein CPL1-like" evidence="2">
    <location>
        <begin position="249"/>
        <end position="313"/>
    </location>
</feature>
<gene>
    <name evidence="3" type="ORF">L486_03036</name>
</gene>
<dbReference type="PANTHER" id="PTHR35192:SF2">
    <property type="entry name" value="APPLE DOMAIN-CONTAINING PROTEIN"/>
    <property type="match status" value="1"/>
</dbReference>
<evidence type="ECO:0000259" key="2">
    <source>
        <dbReference type="Pfam" id="PF21671"/>
    </source>
</evidence>
<dbReference type="Proteomes" id="UP000092583">
    <property type="component" value="Unassembled WGS sequence"/>
</dbReference>
<dbReference type="InterPro" id="IPR038955">
    <property type="entry name" value="PriA/CPL1_fungi"/>
</dbReference>
<dbReference type="STRING" id="1331196.A0A1B9IY42"/>
<dbReference type="InterPro" id="IPR048661">
    <property type="entry name" value="CPL1-like"/>
</dbReference>
<dbReference type="PANTHER" id="PTHR35192">
    <property type="entry name" value="PROTEIN, PUTATIVE-RELATED"/>
    <property type="match status" value="1"/>
</dbReference>
<evidence type="ECO:0000313" key="4">
    <source>
        <dbReference type="Proteomes" id="UP000092583"/>
    </source>
</evidence>
<dbReference type="Pfam" id="PF21671">
    <property type="entry name" value="CPL1-like"/>
    <property type="match status" value="1"/>
</dbReference>
<dbReference type="OrthoDB" id="2561313at2759"/>
<evidence type="ECO:0000313" key="3">
    <source>
        <dbReference type="EMBL" id="OCF60354.1"/>
    </source>
</evidence>
<keyword evidence="1" id="KW-0732">Signal</keyword>
<keyword evidence="4" id="KW-1185">Reference proteome</keyword>
<reference evidence="4" key="2">
    <citation type="submission" date="2013-12" db="EMBL/GenBank/DDBJ databases">
        <title>Evolution of pathogenesis and genome organization in the Tremellales.</title>
        <authorList>
            <person name="Cuomo C."/>
            <person name="Litvintseva A."/>
            <person name="Heitman J."/>
            <person name="Chen Y."/>
            <person name="Sun S."/>
            <person name="Springer D."/>
            <person name="Dromer F."/>
            <person name="Young S."/>
            <person name="Zeng Q."/>
            <person name="Chapman S."/>
            <person name="Gujja S."/>
            <person name="Saif S."/>
            <person name="Birren B."/>
        </authorList>
    </citation>
    <scope>NUCLEOTIDE SEQUENCE [LARGE SCALE GENOMIC DNA]</scope>
    <source>
        <strain evidence="4">CBS 10435</strain>
    </source>
</reference>
<name>A0A1B9IY42_9TREE</name>
<dbReference type="AlphaFoldDB" id="A0A1B9IY42"/>
<sequence length="318" mass="34060">MFTLLAPAALVALASVKTVRAVYPNLYVGCSNYYPDNTVFIDEMITSNEECAAACYSAEEGPYMYSYYQNGADVRKRQVQSTCRCSNEAVPASFYVESTDTAGTCQDYNWAVYITATTYNFDGCYTAIGTQEGAPEGVYPAPDQPSPEDCLQVCASYQVAAFQPGTPMSETAYTCTCGPTSAFTYTGQNTCGTGDYFVYDHKATGGISSDFAKRQVKEALIRARNGKKRALCPNGLTACKVSQYQSDSFECIDTTSELDSCGGCIHGEFNNANAPLGKDCAALPGLARGGVTCNAGQCQAFACKKGWTLTTEDICVEA</sequence>